<name>A0A1L0CMH0_9ASCO</name>
<dbReference type="OrthoDB" id="4347at2759"/>
<dbReference type="InterPro" id="IPR055323">
    <property type="entry name" value="C57A10.07/YOR238W"/>
</dbReference>
<dbReference type="Proteomes" id="UP000183365">
    <property type="component" value="Unassembled WGS sequence"/>
</dbReference>
<dbReference type="PANTHER" id="PTHR28110:SF1">
    <property type="entry name" value="TRANSMEMBRANE PROTEIN"/>
    <property type="match status" value="1"/>
</dbReference>
<evidence type="ECO:0000313" key="2">
    <source>
        <dbReference type="Proteomes" id="UP000183365"/>
    </source>
</evidence>
<dbReference type="VEuPathDB" id="FungiDB:HGUI_01801"/>
<protein>
    <submittedName>
        <fullName evidence="1">Uncharacterized protein</fullName>
    </submittedName>
</protein>
<dbReference type="AlphaFoldDB" id="A0A1L0CMH0"/>
<sequence length="291" mass="34008">MIDELNILPCHSIWKPSINYEETLCFGLDREEWVLVSFQIEGNDHLAMVEQILKCLISSTKNRITVLSGGYTKKEFPHISESKSYYTLMMKYYNALSDKDLVEQLKKKIYETNFSTLITTFDGLLNKSQKDICVENFLLEEFAMDSFDNLYFSLALLKHYHDIKHLKNVIITGFGFKEKRFKDLHWKYCGAENKLPQCALNFDSNYPIHNELGKQTFYLQGVECGERIHGYELFVMDPYALRSKLYDKKNDRNFSGLSAYGSEFGRYLIKLDSALSDKDLLIKIQQSDLYK</sequence>
<keyword evidence="2" id="KW-1185">Reference proteome</keyword>
<dbReference type="EMBL" id="FQNF01000026">
    <property type="protein sequence ID" value="SGZ39601.1"/>
    <property type="molecule type" value="Genomic_DNA"/>
</dbReference>
<dbReference type="PANTHER" id="PTHR28110">
    <property type="entry name" value="TRANSMEMBRANE PROTEIN"/>
    <property type="match status" value="1"/>
</dbReference>
<reference evidence="2" key="1">
    <citation type="submission" date="2016-11" db="EMBL/GenBank/DDBJ databases">
        <authorList>
            <person name="Guldener U."/>
        </authorList>
    </citation>
    <scope>NUCLEOTIDE SEQUENCE [LARGE SCALE GENOMIC DNA]</scope>
</reference>
<organism evidence="1 2">
    <name type="scientific">Hanseniaspora guilliermondii</name>
    <dbReference type="NCBI Taxonomy" id="56406"/>
    <lineage>
        <taxon>Eukaryota</taxon>
        <taxon>Fungi</taxon>
        <taxon>Dikarya</taxon>
        <taxon>Ascomycota</taxon>
        <taxon>Saccharomycotina</taxon>
        <taxon>Saccharomycetes</taxon>
        <taxon>Saccharomycodales</taxon>
        <taxon>Saccharomycodaceae</taxon>
        <taxon>Hanseniaspora</taxon>
    </lineage>
</organism>
<accession>A0A1L0CMH0</accession>
<proteinExistence type="predicted"/>
<dbReference type="GO" id="GO:0005737">
    <property type="term" value="C:cytoplasm"/>
    <property type="evidence" value="ECO:0007669"/>
    <property type="project" value="TreeGrafter"/>
</dbReference>
<evidence type="ECO:0000313" key="1">
    <source>
        <dbReference type="EMBL" id="SGZ39601.1"/>
    </source>
</evidence>
<gene>
    <name evidence="1" type="ORF">HGUI_01801</name>
</gene>